<protein>
    <submittedName>
        <fullName evidence="1">Uncharacterized protein</fullName>
    </submittedName>
</protein>
<accession>A0A1R1XRB8</accession>
<comment type="caution">
    <text evidence="1">The sequence shown here is derived from an EMBL/GenBank/DDBJ whole genome shotgun (WGS) entry which is preliminary data.</text>
</comment>
<dbReference type="OrthoDB" id="5613933at2759"/>
<keyword evidence="3" id="KW-1185">Reference proteome</keyword>
<dbReference type="AlphaFoldDB" id="A0A1R1XRB8"/>
<organism evidence="1 3">
    <name type="scientific">Smittium culicis</name>
    <dbReference type="NCBI Taxonomy" id="133412"/>
    <lineage>
        <taxon>Eukaryota</taxon>
        <taxon>Fungi</taxon>
        <taxon>Fungi incertae sedis</taxon>
        <taxon>Zoopagomycota</taxon>
        <taxon>Kickxellomycotina</taxon>
        <taxon>Harpellomycetes</taxon>
        <taxon>Harpellales</taxon>
        <taxon>Legeriomycetaceae</taxon>
        <taxon>Smittium</taxon>
    </lineage>
</organism>
<evidence type="ECO:0000313" key="2">
    <source>
        <dbReference type="EMBL" id="OMJ28182.1"/>
    </source>
</evidence>
<evidence type="ECO:0000313" key="1">
    <source>
        <dbReference type="EMBL" id="OMJ17171.1"/>
    </source>
</evidence>
<proteinExistence type="predicted"/>
<name>A0A1R1XRB8_9FUNG</name>
<dbReference type="EMBL" id="LSSM01000686">
    <property type="protein sequence ID" value="OMJ28182.1"/>
    <property type="molecule type" value="Genomic_DNA"/>
</dbReference>
<sequence>MSSITSIISKDNVNSNLVNCGISNNQIENDSSLQFDPSGNNPMIDTKYRIYNSDNLGISRISHPEISNFQPNTQYNTSDQNYIGYNDSNVYSGMFSNWENSTNEKRAENYNYSNAQNQLWDSNIGIENTYINNGLMGGVDQGKIKYDNSLLNHFLAQSDITNLNNCNQG</sequence>
<reference evidence="1" key="2">
    <citation type="submission" date="2017-01" db="EMBL/GenBank/DDBJ databases">
        <authorList>
            <person name="Mah S.A."/>
            <person name="Swanson W.J."/>
            <person name="Moy G.W."/>
            <person name="Vacquier V.D."/>
        </authorList>
    </citation>
    <scope>NUCLEOTIDE SEQUENCE [LARGE SCALE GENOMIC DNA]</scope>
    <source>
        <strain evidence="1">ID-206-W2</strain>
    </source>
</reference>
<evidence type="ECO:0000313" key="3">
    <source>
        <dbReference type="Proteomes" id="UP000187429"/>
    </source>
</evidence>
<dbReference type="Proteomes" id="UP000187429">
    <property type="component" value="Unassembled WGS sequence"/>
</dbReference>
<reference evidence="3" key="1">
    <citation type="submission" date="2017-01" db="EMBL/GenBank/DDBJ databases">
        <authorList>
            <person name="Wang Y."/>
            <person name="White M."/>
            <person name="Kvist S."/>
            <person name="Moncalvo J.-M."/>
        </authorList>
    </citation>
    <scope>NUCLEOTIDE SEQUENCE [LARGE SCALE GENOMIC DNA]</scope>
    <source>
        <strain evidence="3">ID-206-W2</strain>
    </source>
</reference>
<gene>
    <name evidence="2" type="ORF">AYI69_g2349</name>
    <name evidence="1" type="ORF">AYI69_g7532</name>
</gene>
<dbReference type="EMBL" id="LSSM01003665">
    <property type="protein sequence ID" value="OMJ17171.1"/>
    <property type="molecule type" value="Genomic_DNA"/>
</dbReference>